<organism evidence="1 2">
    <name type="scientific">Larkinella rosea</name>
    <dbReference type="NCBI Taxonomy" id="2025312"/>
    <lineage>
        <taxon>Bacteria</taxon>
        <taxon>Pseudomonadati</taxon>
        <taxon>Bacteroidota</taxon>
        <taxon>Cytophagia</taxon>
        <taxon>Cytophagales</taxon>
        <taxon>Spirosomataceae</taxon>
        <taxon>Larkinella</taxon>
    </lineage>
</organism>
<keyword evidence="1" id="KW-0238">DNA-binding</keyword>
<dbReference type="EMBL" id="RQJO01000015">
    <property type="protein sequence ID" value="RRA98637.1"/>
    <property type="molecule type" value="Genomic_DNA"/>
</dbReference>
<evidence type="ECO:0000313" key="1">
    <source>
        <dbReference type="EMBL" id="RRA98637.1"/>
    </source>
</evidence>
<proteinExistence type="predicted"/>
<name>A0A3P1BC26_9BACT</name>
<dbReference type="InterPro" id="IPR009061">
    <property type="entry name" value="DNA-bd_dom_put_sf"/>
</dbReference>
<comment type="caution">
    <text evidence="1">The sequence shown here is derived from an EMBL/GenBank/DDBJ whole genome shotgun (WGS) entry which is preliminary data.</text>
</comment>
<gene>
    <name evidence="1" type="ORF">EHT25_26915</name>
</gene>
<sequence>MPQGKPVYPHLMDRKKAAEYLQVTAGTLAVWHSTKRHPDLKVRKIGRLVRYLKTDLDEFIDRHLRV</sequence>
<dbReference type="AlphaFoldDB" id="A0A3P1BC26"/>
<reference evidence="1 2" key="1">
    <citation type="submission" date="2018-11" db="EMBL/GenBank/DDBJ databases">
        <authorList>
            <person name="Zhou Z."/>
            <person name="Wang G."/>
        </authorList>
    </citation>
    <scope>NUCLEOTIDE SEQUENCE [LARGE SCALE GENOMIC DNA]</scope>
    <source>
        <strain evidence="1 2">KCTC52004</strain>
    </source>
</reference>
<protein>
    <submittedName>
        <fullName evidence="1">DNA-binding protein</fullName>
    </submittedName>
</protein>
<dbReference type="Proteomes" id="UP000271925">
    <property type="component" value="Unassembled WGS sequence"/>
</dbReference>
<dbReference type="OrthoDB" id="9806994at2"/>
<dbReference type="SUPFAM" id="SSF46955">
    <property type="entry name" value="Putative DNA-binding domain"/>
    <property type="match status" value="1"/>
</dbReference>
<accession>A0A3P1BC26</accession>
<evidence type="ECO:0000313" key="2">
    <source>
        <dbReference type="Proteomes" id="UP000271925"/>
    </source>
</evidence>
<keyword evidence="2" id="KW-1185">Reference proteome</keyword>
<dbReference type="GO" id="GO:0003677">
    <property type="term" value="F:DNA binding"/>
    <property type="evidence" value="ECO:0007669"/>
    <property type="project" value="UniProtKB-KW"/>
</dbReference>